<evidence type="ECO:0000313" key="2">
    <source>
        <dbReference type="Proteomes" id="UP000028782"/>
    </source>
</evidence>
<protein>
    <submittedName>
        <fullName evidence="1">Uncharacterized protein</fullName>
    </submittedName>
</protein>
<organism evidence="1 2">
    <name type="scientific">Comamonas testosteroni TK102</name>
    <dbReference type="NCBI Taxonomy" id="1392005"/>
    <lineage>
        <taxon>Bacteria</taxon>
        <taxon>Pseudomonadati</taxon>
        <taxon>Pseudomonadota</taxon>
        <taxon>Betaproteobacteria</taxon>
        <taxon>Burkholderiales</taxon>
        <taxon>Comamonadaceae</taxon>
        <taxon>Comamonas</taxon>
    </lineage>
</organism>
<dbReference type="Proteomes" id="UP000028782">
    <property type="component" value="Chromosome"/>
</dbReference>
<proteinExistence type="predicted"/>
<dbReference type="KEGG" id="ctes:O987_09015"/>
<accession>A0A076PGR0</accession>
<dbReference type="RefSeq" id="WP_043371739.1">
    <property type="nucleotide sequence ID" value="NZ_CP006704.1"/>
</dbReference>
<evidence type="ECO:0000313" key="1">
    <source>
        <dbReference type="EMBL" id="AIJ45939.1"/>
    </source>
</evidence>
<gene>
    <name evidence="1" type="ORF">O987_09015</name>
</gene>
<reference evidence="1 2" key="1">
    <citation type="journal article" date="2014" name="Genome Announc.">
        <title>Complete Genome Sequence of Polychlorinated Biphenyl Degrader Comamonas testosteroni TK102 (NBRC 109938).</title>
        <authorList>
            <person name="Fukuda K."/>
            <person name="Hosoyama A."/>
            <person name="Tsuchikane K."/>
            <person name="Ohji S."/>
            <person name="Yamazoe A."/>
            <person name="Fujita N."/>
            <person name="Shintani M."/>
            <person name="Kimbara K."/>
        </authorList>
    </citation>
    <scope>NUCLEOTIDE SEQUENCE [LARGE SCALE GENOMIC DNA]</scope>
    <source>
        <strain evidence="1">TK102</strain>
    </source>
</reference>
<sequence>MAKQPQITADDVLRAFAMDFEQEHGVLQRYLAQYPEHSSALIDLSAELTREFDDDVPPSAAEFDLVAAGMVRLRENTATLQSLQAAPAKAFADAIKVLSLPMQVGLAFRERRIEVATLPRRVLTKMAEALQTSNETLLSYLALPPEAPLARARKSAVKPIAPEKVPFERVLQDAGVDEQSISNLLDGE</sequence>
<dbReference type="EMBL" id="CP006704">
    <property type="protein sequence ID" value="AIJ45939.1"/>
    <property type="molecule type" value="Genomic_DNA"/>
</dbReference>
<dbReference type="HOGENOM" id="CLU_117130_0_0_4"/>
<dbReference type="AlphaFoldDB" id="A0A076PGR0"/>
<name>A0A076PGR0_COMTE</name>